<dbReference type="SMART" id="SM00364">
    <property type="entry name" value="LRR_BAC"/>
    <property type="match status" value="3"/>
</dbReference>
<dbReference type="InterPro" id="IPR032675">
    <property type="entry name" value="LRR_dom_sf"/>
</dbReference>
<reference evidence="3" key="1">
    <citation type="submission" date="2018-05" db="EMBL/GenBank/DDBJ databases">
        <authorList>
            <person name="Lanie J.A."/>
            <person name="Ng W.-L."/>
            <person name="Kazmierczak K.M."/>
            <person name="Andrzejewski T.M."/>
            <person name="Davidsen T.M."/>
            <person name="Wayne K.J."/>
            <person name="Tettelin H."/>
            <person name="Glass J.I."/>
            <person name="Rusch D."/>
            <person name="Podicherti R."/>
            <person name="Tsui H.-C.T."/>
            <person name="Winkler M.E."/>
        </authorList>
    </citation>
    <scope>NUCLEOTIDE SEQUENCE</scope>
</reference>
<dbReference type="AlphaFoldDB" id="A0A383DRN1"/>
<name>A0A383DRN1_9ZZZZ</name>
<dbReference type="SUPFAM" id="SSF52058">
    <property type="entry name" value="L domain-like"/>
    <property type="match status" value="1"/>
</dbReference>
<dbReference type="Gene3D" id="3.80.10.10">
    <property type="entry name" value="Ribonuclease Inhibitor"/>
    <property type="match status" value="2"/>
</dbReference>
<dbReference type="PANTHER" id="PTHR48051:SF54">
    <property type="entry name" value="LEUCINE-RICH REPEAT-CONTAINING PROTEIN"/>
    <property type="match status" value="1"/>
</dbReference>
<dbReference type="GO" id="GO:0005737">
    <property type="term" value="C:cytoplasm"/>
    <property type="evidence" value="ECO:0007669"/>
    <property type="project" value="TreeGrafter"/>
</dbReference>
<protein>
    <recommendedName>
        <fullName evidence="4">L domain-like protein</fullName>
    </recommendedName>
</protein>
<sequence>PETIGNLSSLITLEIRSNNLEHLPGSIGNLSQLEWLYLNDNNLESLPDSIGSLGILKRLDIRNNILSSLPENICEIFPGQWDCEYDSEGICISAPICTTYPKCLEILSISNNELCEDAIPSCLDQNIGTQNCANCDPWEFNIEGYCADSTDYNILQNFLDLNEYSQSLPFNTGIPKEARECVNTDWWDDGRLIEITFYSKELTSEIPANFGMLDSLEILDLHDNKLTGGIPSSI</sequence>
<feature type="non-terminal residue" evidence="3">
    <location>
        <position position="234"/>
    </location>
</feature>
<dbReference type="EMBL" id="UINC01219622">
    <property type="protein sequence ID" value="SVE47172.1"/>
    <property type="molecule type" value="Genomic_DNA"/>
</dbReference>
<keyword evidence="2" id="KW-0677">Repeat</keyword>
<dbReference type="PANTHER" id="PTHR48051">
    <property type="match status" value="1"/>
</dbReference>
<evidence type="ECO:0008006" key="4">
    <source>
        <dbReference type="Google" id="ProtNLM"/>
    </source>
</evidence>
<dbReference type="PROSITE" id="PS51450">
    <property type="entry name" value="LRR"/>
    <property type="match status" value="1"/>
</dbReference>
<evidence type="ECO:0000313" key="3">
    <source>
        <dbReference type="EMBL" id="SVE47172.1"/>
    </source>
</evidence>
<dbReference type="InterPro" id="IPR050216">
    <property type="entry name" value="LRR_domain-containing"/>
</dbReference>
<keyword evidence="1" id="KW-0433">Leucine-rich repeat</keyword>
<accession>A0A383DRN1</accession>
<dbReference type="InterPro" id="IPR003591">
    <property type="entry name" value="Leu-rich_rpt_typical-subtyp"/>
</dbReference>
<dbReference type="InterPro" id="IPR001611">
    <property type="entry name" value="Leu-rich_rpt"/>
</dbReference>
<gene>
    <name evidence="3" type="ORF">METZ01_LOCUS500026</name>
</gene>
<organism evidence="3">
    <name type="scientific">marine metagenome</name>
    <dbReference type="NCBI Taxonomy" id="408172"/>
    <lineage>
        <taxon>unclassified sequences</taxon>
        <taxon>metagenomes</taxon>
        <taxon>ecological metagenomes</taxon>
    </lineage>
</organism>
<evidence type="ECO:0000256" key="1">
    <source>
        <dbReference type="ARBA" id="ARBA00022614"/>
    </source>
</evidence>
<dbReference type="Pfam" id="PF13855">
    <property type="entry name" value="LRR_8"/>
    <property type="match status" value="1"/>
</dbReference>
<proteinExistence type="predicted"/>
<feature type="non-terminal residue" evidence="3">
    <location>
        <position position="1"/>
    </location>
</feature>
<dbReference type="Pfam" id="PF00560">
    <property type="entry name" value="LRR_1"/>
    <property type="match status" value="1"/>
</dbReference>
<dbReference type="SMART" id="SM00369">
    <property type="entry name" value="LRR_TYP"/>
    <property type="match status" value="4"/>
</dbReference>
<evidence type="ECO:0000256" key="2">
    <source>
        <dbReference type="ARBA" id="ARBA00022737"/>
    </source>
</evidence>